<dbReference type="RefSeq" id="WP_209459503.1">
    <property type="nucleotide sequence ID" value="NZ_JAGGKC010000013.1"/>
</dbReference>
<proteinExistence type="inferred from homology"/>
<comment type="cofactor">
    <cofactor evidence="1">
        <name>Zn(2+)</name>
        <dbReference type="ChEBI" id="CHEBI:29105"/>
    </cofactor>
</comment>
<dbReference type="EC" id="1.13.11.-" evidence="7"/>
<sequence>METKLRRMPAIFAGHGSPMNAILDNEYTSTWEKLGREIERPELILSVSAHWYTHGTWVNDSEKPKQIYDMYGFPDELYRLKYEARGSKVLSGRILDLLGSGVSVDNSWGIDHGTWSVLCKMYPEADIPVVQLSIDADSSPERHYEIGKMLTKLRDEGVMIFGSGNIVHNLGRISWDMEGGQSWAVEFDGYIRDRILEGDHRPVIDYRSAGKSQELSFRTPEHFLPLLYVLGASSMDDRIRIFNESCTMGSISMTGYMFG</sequence>
<dbReference type="Gene3D" id="3.40.830.10">
    <property type="entry name" value="LigB-like"/>
    <property type="match status" value="1"/>
</dbReference>
<dbReference type="CDD" id="cd07363">
    <property type="entry name" value="45_DOPA_Dioxygenase"/>
    <property type="match status" value="1"/>
</dbReference>
<organism evidence="7 8">
    <name type="scientific">Youngiibacter multivorans</name>
    <dbReference type="NCBI Taxonomy" id="937251"/>
    <lineage>
        <taxon>Bacteria</taxon>
        <taxon>Bacillati</taxon>
        <taxon>Bacillota</taxon>
        <taxon>Clostridia</taxon>
        <taxon>Eubacteriales</taxon>
        <taxon>Clostridiaceae</taxon>
        <taxon>Youngiibacter</taxon>
    </lineage>
</organism>
<keyword evidence="4" id="KW-0862">Zinc</keyword>
<keyword evidence="3" id="KW-0479">Metal-binding</keyword>
<feature type="domain" description="Extradiol ring-cleavage dioxygenase class III enzyme subunit B" evidence="6">
    <location>
        <begin position="10"/>
        <end position="258"/>
    </location>
</feature>
<dbReference type="PANTHER" id="PTHR30096:SF0">
    <property type="entry name" value="4,5-DOPA DIOXYGENASE EXTRADIOL-LIKE PROTEIN"/>
    <property type="match status" value="1"/>
</dbReference>
<keyword evidence="5 7" id="KW-0560">Oxidoreductase</keyword>
<reference evidence="7 8" key="1">
    <citation type="submission" date="2021-03" db="EMBL/GenBank/DDBJ databases">
        <title>Genomic Encyclopedia of Type Strains, Phase IV (KMG-IV): sequencing the most valuable type-strain genomes for metagenomic binning, comparative biology and taxonomic classification.</title>
        <authorList>
            <person name="Goeker M."/>
        </authorList>
    </citation>
    <scope>NUCLEOTIDE SEQUENCE [LARGE SCALE GENOMIC DNA]</scope>
    <source>
        <strain evidence="7 8">DSM 6139</strain>
    </source>
</reference>
<dbReference type="PANTHER" id="PTHR30096">
    <property type="entry name" value="4,5-DOPA DIOXYGENASE EXTRADIOL-LIKE PROTEIN"/>
    <property type="match status" value="1"/>
</dbReference>
<evidence type="ECO:0000256" key="4">
    <source>
        <dbReference type="ARBA" id="ARBA00022833"/>
    </source>
</evidence>
<dbReference type="GO" id="GO:0051213">
    <property type="term" value="F:dioxygenase activity"/>
    <property type="evidence" value="ECO:0007669"/>
    <property type="project" value="UniProtKB-KW"/>
</dbReference>
<dbReference type="SUPFAM" id="SSF53213">
    <property type="entry name" value="LigB-like"/>
    <property type="match status" value="1"/>
</dbReference>
<evidence type="ECO:0000313" key="7">
    <source>
        <dbReference type="EMBL" id="MBP1919298.1"/>
    </source>
</evidence>
<keyword evidence="7" id="KW-0223">Dioxygenase</keyword>
<evidence type="ECO:0000313" key="8">
    <source>
        <dbReference type="Proteomes" id="UP001519271"/>
    </source>
</evidence>
<protein>
    <submittedName>
        <fullName evidence="7">4,5-DOPA dioxygenase extradiol</fullName>
        <ecNumber evidence="7">1.13.11.-</ecNumber>
    </submittedName>
</protein>
<dbReference type="InterPro" id="IPR004183">
    <property type="entry name" value="Xdiol_dOase_suB"/>
</dbReference>
<evidence type="ECO:0000256" key="3">
    <source>
        <dbReference type="ARBA" id="ARBA00022723"/>
    </source>
</evidence>
<evidence type="ECO:0000259" key="6">
    <source>
        <dbReference type="Pfam" id="PF02900"/>
    </source>
</evidence>
<name>A0ABS4G431_9CLOT</name>
<evidence type="ECO:0000256" key="2">
    <source>
        <dbReference type="ARBA" id="ARBA00007581"/>
    </source>
</evidence>
<evidence type="ECO:0000256" key="1">
    <source>
        <dbReference type="ARBA" id="ARBA00001947"/>
    </source>
</evidence>
<comment type="caution">
    <text evidence="7">The sequence shown here is derived from an EMBL/GenBank/DDBJ whole genome shotgun (WGS) entry which is preliminary data.</text>
</comment>
<comment type="similarity">
    <text evidence="2">Belongs to the DODA-type extradiol aromatic ring-opening dioxygenase family.</text>
</comment>
<gene>
    <name evidence="7" type="ORF">J2Z34_001787</name>
</gene>
<dbReference type="NCBIfam" id="NF007914">
    <property type="entry name" value="PRK10628.1"/>
    <property type="match status" value="1"/>
</dbReference>
<keyword evidence="8" id="KW-1185">Reference proteome</keyword>
<dbReference type="EMBL" id="JAGGKC010000013">
    <property type="protein sequence ID" value="MBP1919298.1"/>
    <property type="molecule type" value="Genomic_DNA"/>
</dbReference>
<accession>A0ABS4G431</accession>
<dbReference type="InterPro" id="IPR014436">
    <property type="entry name" value="Extradiol_dOase_DODA"/>
</dbReference>
<dbReference type="Proteomes" id="UP001519271">
    <property type="component" value="Unassembled WGS sequence"/>
</dbReference>
<dbReference type="PIRSF" id="PIRSF006157">
    <property type="entry name" value="Doxgns_DODA"/>
    <property type="match status" value="1"/>
</dbReference>
<evidence type="ECO:0000256" key="5">
    <source>
        <dbReference type="ARBA" id="ARBA00023002"/>
    </source>
</evidence>
<dbReference type="Pfam" id="PF02900">
    <property type="entry name" value="LigB"/>
    <property type="match status" value="1"/>
</dbReference>